<evidence type="ECO:0000313" key="5">
    <source>
        <dbReference type="Proteomes" id="UP001596157"/>
    </source>
</evidence>
<dbReference type="EC" id="3.1.3.-" evidence="4"/>
<keyword evidence="3" id="KW-0460">Magnesium</keyword>
<dbReference type="NCBIfam" id="TIGR01549">
    <property type="entry name" value="HAD-SF-IA-v1"/>
    <property type="match status" value="1"/>
</dbReference>
<accession>A0ABW0EXI4</accession>
<protein>
    <submittedName>
        <fullName evidence="4">HAD family hydrolase</fullName>
        <ecNumber evidence="4">3.1.3.-</ecNumber>
    </submittedName>
</protein>
<dbReference type="GO" id="GO:0016787">
    <property type="term" value="F:hydrolase activity"/>
    <property type="evidence" value="ECO:0007669"/>
    <property type="project" value="UniProtKB-KW"/>
</dbReference>
<dbReference type="Pfam" id="PF00702">
    <property type="entry name" value="Hydrolase"/>
    <property type="match status" value="1"/>
</dbReference>
<keyword evidence="2 4" id="KW-0378">Hydrolase</keyword>
<dbReference type="InterPro" id="IPR036412">
    <property type="entry name" value="HAD-like_sf"/>
</dbReference>
<evidence type="ECO:0000256" key="1">
    <source>
        <dbReference type="ARBA" id="ARBA00001946"/>
    </source>
</evidence>
<name>A0ABW0EXI4_9PSEU</name>
<proteinExistence type="predicted"/>
<dbReference type="SFLD" id="SFLDS00003">
    <property type="entry name" value="Haloacid_Dehalogenase"/>
    <property type="match status" value="1"/>
</dbReference>
<organism evidence="4 5">
    <name type="scientific">Actinokineospora guangxiensis</name>
    <dbReference type="NCBI Taxonomy" id="1490288"/>
    <lineage>
        <taxon>Bacteria</taxon>
        <taxon>Bacillati</taxon>
        <taxon>Actinomycetota</taxon>
        <taxon>Actinomycetes</taxon>
        <taxon>Pseudonocardiales</taxon>
        <taxon>Pseudonocardiaceae</taxon>
        <taxon>Actinokineospora</taxon>
    </lineage>
</organism>
<dbReference type="Gene3D" id="1.20.120.710">
    <property type="entry name" value="Haloacid dehalogenase hydrolase-like domain"/>
    <property type="match status" value="1"/>
</dbReference>
<gene>
    <name evidence="4" type="ORF">ACFPM7_27540</name>
</gene>
<sequence>MTSARASLHAVEHPGRLPVPAPLPPTIHAVCLDIDDTVIDFTGSARMALSELTGRDDLWPQWQAITDDHHARAMAGEFDHDTMRRTRTKAFLNAQGADFDDATVAVLEDRRRDRMAHLWRPFPDAAPTLDWLRAAGLKIAAVTNATHPDQHTRLARVGLARFFDVVISAGALGVAKPDPEIFYTACTELGVPPSATAHIGDRLDLDAHAAHQAGLHGIWLDRTGHPHPAPRGIHIIDTLADLPALLVTEFRTPDLTTGGALPAQRA</sequence>
<keyword evidence="5" id="KW-1185">Reference proteome</keyword>
<evidence type="ECO:0000313" key="4">
    <source>
        <dbReference type="EMBL" id="MFC5290820.1"/>
    </source>
</evidence>
<dbReference type="SFLD" id="SFLDG01129">
    <property type="entry name" value="C1.5:_HAD__Beta-PGM__Phosphata"/>
    <property type="match status" value="1"/>
</dbReference>
<evidence type="ECO:0000256" key="2">
    <source>
        <dbReference type="ARBA" id="ARBA00022801"/>
    </source>
</evidence>
<dbReference type="InterPro" id="IPR051400">
    <property type="entry name" value="HAD-like_hydrolase"/>
</dbReference>
<evidence type="ECO:0000256" key="3">
    <source>
        <dbReference type="ARBA" id="ARBA00022842"/>
    </source>
</evidence>
<dbReference type="Gene3D" id="3.40.50.1000">
    <property type="entry name" value="HAD superfamily/HAD-like"/>
    <property type="match status" value="1"/>
</dbReference>
<dbReference type="SUPFAM" id="SSF56784">
    <property type="entry name" value="HAD-like"/>
    <property type="match status" value="1"/>
</dbReference>
<dbReference type="SFLD" id="SFLDG01135">
    <property type="entry name" value="C1.5.6:_HAD__Beta-PGM__Phospha"/>
    <property type="match status" value="1"/>
</dbReference>
<dbReference type="NCBIfam" id="TIGR01509">
    <property type="entry name" value="HAD-SF-IA-v3"/>
    <property type="match status" value="1"/>
</dbReference>
<dbReference type="EMBL" id="JBHSKF010000019">
    <property type="protein sequence ID" value="MFC5290820.1"/>
    <property type="molecule type" value="Genomic_DNA"/>
</dbReference>
<dbReference type="InterPro" id="IPR006439">
    <property type="entry name" value="HAD-SF_hydro_IA"/>
</dbReference>
<reference evidence="5" key="1">
    <citation type="journal article" date="2019" name="Int. J. Syst. Evol. Microbiol.">
        <title>The Global Catalogue of Microorganisms (GCM) 10K type strain sequencing project: providing services to taxonomists for standard genome sequencing and annotation.</title>
        <authorList>
            <consortium name="The Broad Institute Genomics Platform"/>
            <consortium name="The Broad Institute Genome Sequencing Center for Infectious Disease"/>
            <person name="Wu L."/>
            <person name="Ma J."/>
        </authorList>
    </citation>
    <scope>NUCLEOTIDE SEQUENCE [LARGE SCALE GENOMIC DNA]</scope>
    <source>
        <strain evidence="5">CCUG 59778</strain>
    </source>
</reference>
<dbReference type="PANTHER" id="PTHR46470:SF4">
    <property type="entry name" value="5-AMINO-6-(5-PHOSPHO-D-RIBITYLAMINO)URACIL PHOSPHATASE YIGB"/>
    <property type="match status" value="1"/>
</dbReference>
<dbReference type="Proteomes" id="UP001596157">
    <property type="component" value="Unassembled WGS sequence"/>
</dbReference>
<dbReference type="RefSeq" id="WP_378250722.1">
    <property type="nucleotide sequence ID" value="NZ_JBHSKF010000019.1"/>
</dbReference>
<dbReference type="PRINTS" id="PR00413">
    <property type="entry name" value="HADHALOGNASE"/>
</dbReference>
<comment type="caution">
    <text evidence="4">The sequence shown here is derived from an EMBL/GenBank/DDBJ whole genome shotgun (WGS) entry which is preliminary data.</text>
</comment>
<dbReference type="PANTHER" id="PTHR46470">
    <property type="entry name" value="N-ACYLNEURAMINATE-9-PHOSPHATASE"/>
    <property type="match status" value="1"/>
</dbReference>
<comment type="cofactor">
    <cofactor evidence="1">
        <name>Mg(2+)</name>
        <dbReference type="ChEBI" id="CHEBI:18420"/>
    </cofactor>
</comment>
<dbReference type="InterPro" id="IPR023214">
    <property type="entry name" value="HAD_sf"/>
</dbReference>